<gene>
    <name evidence="1" type="ORF">Ahu01nite_025580</name>
</gene>
<evidence type="ECO:0000313" key="1">
    <source>
        <dbReference type="EMBL" id="GIE19456.1"/>
    </source>
</evidence>
<dbReference type="Proteomes" id="UP000603200">
    <property type="component" value="Unassembled WGS sequence"/>
</dbReference>
<keyword evidence="2" id="KW-1185">Reference proteome</keyword>
<dbReference type="RefSeq" id="WP_239158806.1">
    <property type="nucleotide sequence ID" value="NZ_BAAATV010000005.1"/>
</dbReference>
<name>A0ABQ3ZLJ5_9ACTN</name>
<reference evidence="1 2" key="1">
    <citation type="submission" date="2021-01" db="EMBL/GenBank/DDBJ databases">
        <title>Whole genome shotgun sequence of Actinoplanes humidus NBRC 14915.</title>
        <authorList>
            <person name="Komaki H."/>
            <person name="Tamura T."/>
        </authorList>
    </citation>
    <scope>NUCLEOTIDE SEQUENCE [LARGE SCALE GENOMIC DNA]</scope>
    <source>
        <strain evidence="1 2">NBRC 14915</strain>
    </source>
</reference>
<dbReference type="EMBL" id="BOMN01000029">
    <property type="protein sequence ID" value="GIE19456.1"/>
    <property type="molecule type" value="Genomic_DNA"/>
</dbReference>
<dbReference type="InterPro" id="IPR029057">
    <property type="entry name" value="PRTase-like"/>
</dbReference>
<sequence length="179" mass="19251">MNAQINLRALGSSFLSTHHRCFAAALGGPFTHIATVPSTRGRRGQHPLYTILAGGVRLPHVLATANDRYPADDRQFHPDRFAVDSHSLDGVPRVLVIDDTWTTGARVQSLAFALKAAGAVKVGAVVLGRHVNPADGVRYEHYRLFNERLRKAPEFDESRCSMGDAGGEGLAGGGLVVED</sequence>
<dbReference type="Gene3D" id="3.40.50.2020">
    <property type="match status" value="1"/>
</dbReference>
<evidence type="ECO:0008006" key="3">
    <source>
        <dbReference type="Google" id="ProtNLM"/>
    </source>
</evidence>
<dbReference type="InterPro" id="IPR000836">
    <property type="entry name" value="PRTase_dom"/>
</dbReference>
<dbReference type="CDD" id="cd06223">
    <property type="entry name" value="PRTases_typeI"/>
    <property type="match status" value="1"/>
</dbReference>
<protein>
    <recommendedName>
        <fullName evidence="3">Phosphoribosyltransferase</fullName>
    </recommendedName>
</protein>
<comment type="caution">
    <text evidence="1">The sequence shown here is derived from an EMBL/GenBank/DDBJ whole genome shotgun (WGS) entry which is preliminary data.</text>
</comment>
<evidence type="ECO:0000313" key="2">
    <source>
        <dbReference type="Proteomes" id="UP000603200"/>
    </source>
</evidence>
<organism evidence="1 2">
    <name type="scientific">Winogradskya humida</name>
    <dbReference type="NCBI Taxonomy" id="113566"/>
    <lineage>
        <taxon>Bacteria</taxon>
        <taxon>Bacillati</taxon>
        <taxon>Actinomycetota</taxon>
        <taxon>Actinomycetes</taxon>
        <taxon>Micromonosporales</taxon>
        <taxon>Micromonosporaceae</taxon>
        <taxon>Winogradskya</taxon>
    </lineage>
</organism>
<proteinExistence type="predicted"/>
<dbReference type="SUPFAM" id="SSF53271">
    <property type="entry name" value="PRTase-like"/>
    <property type="match status" value="1"/>
</dbReference>
<accession>A0ABQ3ZLJ5</accession>